<dbReference type="RefSeq" id="WP_213554939.1">
    <property type="nucleotide sequence ID" value="NZ_JBHZDI010000008.1"/>
</dbReference>
<gene>
    <name evidence="1" type="ORF">KHQ06_20565</name>
</gene>
<sequence>MNPTGPARLLGVATALYGAAVVLRPEILLRPTGLGAGAEPGLRATARMIALRDLISGLAWAVASTPRARRTAAAIRVGSDAADTVVLGLALRGRTERRKTLAVTSSWGLLCAAAALHEVRRDPGRRGRAGARRP</sequence>
<evidence type="ECO:0000313" key="2">
    <source>
        <dbReference type="Proteomes" id="UP000683310"/>
    </source>
</evidence>
<name>A0ABX8CG10_9NOCA</name>
<evidence type="ECO:0008006" key="3">
    <source>
        <dbReference type="Google" id="ProtNLM"/>
    </source>
</evidence>
<protein>
    <recommendedName>
        <fullName evidence="3">DUF4267 domain-containing protein</fullName>
    </recommendedName>
</protein>
<reference evidence="1 2" key="1">
    <citation type="submission" date="2021-04" db="EMBL/GenBank/DDBJ databases">
        <title>Nocardia tengchongensis.</title>
        <authorList>
            <person name="Zhuang k."/>
            <person name="Ran Y."/>
            <person name="Li W."/>
        </authorList>
    </citation>
    <scope>NUCLEOTIDE SEQUENCE [LARGE SCALE GENOMIC DNA]</scope>
    <source>
        <strain evidence="1 2">CFH S0057</strain>
    </source>
</reference>
<accession>A0ABX8CG10</accession>
<dbReference type="Proteomes" id="UP000683310">
    <property type="component" value="Chromosome"/>
</dbReference>
<organism evidence="1 2">
    <name type="scientific">Nocardia tengchongensis</name>
    <dbReference type="NCBI Taxonomy" id="2055889"/>
    <lineage>
        <taxon>Bacteria</taxon>
        <taxon>Bacillati</taxon>
        <taxon>Actinomycetota</taxon>
        <taxon>Actinomycetes</taxon>
        <taxon>Mycobacteriales</taxon>
        <taxon>Nocardiaceae</taxon>
        <taxon>Nocardia</taxon>
    </lineage>
</organism>
<evidence type="ECO:0000313" key="1">
    <source>
        <dbReference type="EMBL" id="QVI18902.1"/>
    </source>
</evidence>
<keyword evidence="2" id="KW-1185">Reference proteome</keyword>
<proteinExistence type="predicted"/>
<dbReference type="EMBL" id="CP074371">
    <property type="protein sequence ID" value="QVI18902.1"/>
    <property type="molecule type" value="Genomic_DNA"/>
</dbReference>